<dbReference type="InterPro" id="IPR009072">
    <property type="entry name" value="Histone-fold"/>
</dbReference>
<dbReference type="GO" id="GO:0051123">
    <property type="term" value="P:RNA polymerase II preinitiation complex assembly"/>
    <property type="evidence" value="ECO:0007669"/>
    <property type="project" value="TreeGrafter"/>
</dbReference>
<dbReference type="InterPro" id="IPR016024">
    <property type="entry name" value="ARM-type_fold"/>
</dbReference>
<dbReference type="GO" id="GO:0046982">
    <property type="term" value="F:protein heterodimerization activity"/>
    <property type="evidence" value="ECO:0007669"/>
    <property type="project" value="InterPro"/>
</dbReference>
<keyword evidence="4" id="KW-0804">Transcription</keyword>
<organism evidence="7 8">
    <name type="scientific">Bursaphelenchus xylophilus</name>
    <name type="common">Pinewood nematode worm</name>
    <name type="synonym">Aphelenchoides xylophilus</name>
    <dbReference type="NCBI Taxonomy" id="6326"/>
    <lineage>
        <taxon>Eukaryota</taxon>
        <taxon>Metazoa</taxon>
        <taxon>Ecdysozoa</taxon>
        <taxon>Nematoda</taxon>
        <taxon>Chromadorea</taxon>
        <taxon>Rhabditida</taxon>
        <taxon>Tylenchina</taxon>
        <taxon>Tylenchomorpha</taxon>
        <taxon>Aphelenchoidea</taxon>
        <taxon>Aphelenchoididae</taxon>
        <taxon>Bursaphelenchus</taxon>
    </lineage>
</organism>
<keyword evidence="5" id="KW-0539">Nucleus</keyword>
<dbReference type="GO" id="GO:0016251">
    <property type="term" value="F:RNA polymerase II general transcription initiation factor activity"/>
    <property type="evidence" value="ECO:0007669"/>
    <property type="project" value="InterPro"/>
</dbReference>
<evidence type="ECO:0000313" key="7">
    <source>
        <dbReference type="Proteomes" id="UP000095284"/>
    </source>
</evidence>
<dbReference type="Gene3D" id="1.25.40.770">
    <property type="entry name" value="TAF6, C-terminal HEAT repeat domain"/>
    <property type="match status" value="1"/>
</dbReference>
<dbReference type="AlphaFoldDB" id="A0A1I7RRC0"/>
<name>A0A1I7RRC0_BURXY</name>
<dbReference type="GO" id="GO:0005669">
    <property type="term" value="C:transcription factor TFIID complex"/>
    <property type="evidence" value="ECO:0007669"/>
    <property type="project" value="InterPro"/>
</dbReference>
<dbReference type="WBParaSite" id="BXY_0326700.1">
    <property type="protein sequence ID" value="BXY_0326700.1"/>
    <property type="gene ID" value="BXY_0326700"/>
</dbReference>
<evidence type="ECO:0000256" key="4">
    <source>
        <dbReference type="ARBA" id="ARBA00023163"/>
    </source>
</evidence>
<evidence type="ECO:0000256" key="2">
    <source>
        <dbReference type="ARBA" id="ARBA00007688"/>
    </source>
</evidence>
<dbReference type="GO" id="GO:0046695">
    <property type="term" value="C:SLIK (SAGA-like) complex"/>
    <property type="evidence" value="ECO:0007669"/>
    <property type="project" value="InterPro"/>
</dbReference>
<evidence type="ECO:0000256" key="1">
    <source>
        <dbReference type="ARBA" id="ARBA00004123"/>
    </source>
</evidence>
<evidence type="ECO:0000256" key="5">
    <source>
        <dbReference type="ARBA" id="ARBA00023242"/>
    </source>
</evidence>
<evidence type="ECO:0000259" key="6">
    <source>
        <dbReference type="Pfam" id="PF07571"/>
    </source>
</evidence>
<dbReference type="eggNOG" id="KOG2549">
    <property type="taxonomic scope" value="Eukaryota"/>
</dbReference>
<dbReference type="Proteomes" id="UP000095284">
    <property type="component" value="Unplaced"/>
</dbReference>
<sequence>MNPARSNAVGIDASFVQVVADTVNSKDFHGPKAARVAKTVNDALREVLVVASRFQRLGRRKQLTPEDLDCAIRLKGITPPFGFETGTQPSFKYAGNLVRDMFVKEDHEVDLQSFIQAPLPRLPLAPSLKAHWLVIDGEQPAIPENPQPEKPKLMPVQNLPSTSVEDGPPLLKQLGKDVRKITQVQIKTTSTHPISLEQQIFFKEVMEAAMGTDDNKRKEALSVIQTDCGIQLLLPRFSLAIAEGVRCNVAMRNLAFLIYHMRVLQSLANNKTVNLEGVLHEILPSILTCILSKTLCPTERDNHWVLRSFSSKLLATIYKQYTATNVRIRIVKVLSDALRNPNNSITTIAAAATALSDLGQEVMQSMIAPIKEQLQQVAQRILMTSGPKVEGQMNDDFTAAEKLHEILKKVSSLEYGDEFNSQPEKRDVVHRRLIPRMEVGI</sequence>
<dbReference type="Pfam" id="PF07571">
    <property type="entry name" value="TAF6_C"/>
    <property type="match status" value="1"/>
</dbReference>
<dbReference type="Gene3D" id="1.10.20.10">
    <property type="entry name" value="Histone, subunit A"/>
    <property type="match status" value="1"/>
</dbReference>
<evidence type="ECO:0000313" key="8">
    <source>
        <dbReference type="WBParaSite" id="BXY_0326700.1"/>
    </source>
</evidence>
<proteinExistence type="inferred from homology"/>
<dbReference type="SUPFAM" id="SSF48371">
    <property type="entry name" value="ARM repeat"/>
    <property type="match status" value="1"/>
</dbReference>
<comment type="subcellular location">
    <subcellularLocation>
        <location evidence="1">Nucleus</location>
    </subcellularLocation>
</comment>
<reference evidence="8" key="1">
    <citation type="submission" date="2016-11" db="UniProtKB">
        <authorList>
            <consortium name="WormBaseParasite"/>
        </authorList>
    </citation>
    <scope>IDENTIFICATION</scope>
</reference>
<dbReference type="PANTHER" id="PTHR10221">
    <property type="entry name" value="TRANSCRIPTION INITIATION FACTOR TFIID SUBUNIT 6"/>
    <property type="match status" value="1"/>
</dbReference>
<dbReference type="GO" id="GO:0000124">
    <property type="term" value="C:SAGA complex"/>
    <property type="evidence" value="ECO:0007669"/>
    <property type="project" value="InterPro"/>
</dbReference>
<evidence type="ECO:0000256" key="3">
    <source>
        <dbReference type="ARBA" id="ARBA00023015"/>
    </source>
</evidence>
<feature type="domain" description="TAF6 C-terminal HEAT repeat" evidence="6">
    <location>
        <begin position="191"/>
        <end position="369"/>
    </location>
</feature>
<dbReference type="InterPro" id="IPR046344">
    <property type="entry name" value="TAF6_C_sf"/>
</dbReference>
<dbReference type="FunFam" id="1.25.40.770:FF:000001">
    <property type="entry name" value="Transcription initiation factor TFIID subunit 6"/>
    <property type="match status" value="1"/>
</dbReference>
<comment type="similarity">
    <text evidence="2">Belongs to the TAF6 family.</text>
</comment>
<dbReference type="GO" id="GO:0003713">
    <property type="term" value="F:transcription coactivator activity"/>
    <property type="evidence" value="ECO:0007669"/>
    <property type="project" value="TreeGrafter"/>
</dbReference>
<accession>A0A1I7RRC0</accession>
<protein>
    <submittedName>
        <fullName evidence="8">TAF6_C domain-containing protein</fullName>
    </submittedName>
</protein>
<keyword evidence="3" id="KW-0805">Transcription regulation</keyword>
<dbReference type="PANTHER" id="PTHR10221:SF9">
    <property type="entry name" value="TRANSCRIPTION INITIATION FACTOR TFIID SUBUNIT 6"/>
    <property type="match status" value="1"/>
</dbReference>
<dbReference type="InterPro" id="IPR037796">
    <property type="entry name" value="TAF6"/>
</dbReference>
<dbReference type="InterPro" id="IPR011442">
    <property type="entry name" value="TAF6_C"/>
</dbReference>
<dbReference type="CDD" id="cd08050">
    <property type="entry name" value="TAF6C"/>
    <property type="match status" value="1"/>
</dbReference>